<feature type="compositionally biased region" description="Basic and acidic residues" evidence="2">
    <location>
        <begin position="246"/>
        <end position="268"/>
    </location>
</feature>
<feature type="domain" description="CID" evidence="4">
    <location>
        <begin position="788"/>
        <end position="929"/>
    </location>
</feature>
<evidence type="ECO:0000256" key="1">
    <source>
        <dbReference type="ARBA" id="ARBA00022664"/>
    </source>
</evidence>
<dbReference type="InterPro" id="IPR000313">
    <property type="entry name" value="PWWP_dom"/>
</dbReference>
<dbReference type="Pfam" id="PF00855">
    <property type="entry name" value="PWWP"/>
    <property type="match status" value="1"/>
</dbReference>
<dbReference type="PANTHER" id="PTHR12550:SF77">
    <property type="entry name" value="PROTEIN HUA2-LIKE 1"/>
    <property type="match status" value="1"/>
</dbReference>
<feature type="compositionally biased region" description="Basic and acidic residues" evidence="2">
    <location>
        <begin position="336"/>
        <end position="345"/>
    </location>
</feature>
<reference evidence="5 6" key="1">
    <citation type="submission" date="2021-03" db="EMBL/GenBank/DDBJ databases">
        <authorList>
            <person name="King G.J."/>
            <person name="Bancroft I."/>
            <person name="Baten A."/>
            <person name="Bloomfield J."/>
            <person name="Borpatragohain P."/>
            <person name="He Z."/>
            <person name="Irish N."/>
            <person name="Irwin J."/>
            <person name="Liu K."/>
            <person name="Mauleon R.P."/>
            <person name="Moore J."/>
            <person name="Morris R."/>
            <person name="Ostergaard L."/>
            <person name="Wang B."/>
            <person name="Wells R."/>
        </authorList>
    </citation>
    <scope>NUCLEOTIDE SEQUENCE [LARGE SCALE GENOMIC DNA]</scope>
    <source>
        <strain evidence="5">R-o-18</strain>
        <tissue evidence="5">Leaf</tissue>
    </source>
</reference>
<feature type="region of interest" description="Disordered" evidence="2">
    <location>
        <begin position="131"/>
        <end position="464"/>
    </location>
</feature>
<evidence type="ECO:0000256" key="2">
    <source>
        <dbReference type="SAM" id="MobiDB-lite"/>
    </source>
</evidence>
<dbReference type="Gene3D" id="2.30.30.140">
    <property type="match status" value="1"/>
</dbReference>
<keyword evidence="1" id="KW-0507">mRNA processing</keyword>
<comment type="caution">
    <text evidence="5">The sequence shown here is derived from an EMBL/GenBank/DDBJ whole genome shotgun (WGS) entry which is preliminary data.</text>
</comment>
<dbReference type="SMART" id="SM00582">
    <property type="entry name" value="RPR"/>
    <property type="match status" value="1"/>
</dbReference>
<dbReference type="CDD" id="cd20147">
    <property type="entry name" value="PWWP_HULK"/>
    <property type="match status" value="1"/>
</dbReference>
<accession>A0ABQ7KV59</accession>
<dbReference type="PROSITE" id="PS51391">
    <property type="entry name" value="CID"/>
    <property type="match status" value="1"/>
</dbReference>
<keyword evidence="6" id="KW-1185">Reference proteome</keyword>
<feature type="domain" description="PWWP" evidence="3">
    <location>
        <begin position="20"/>
        <end position="77"/>
    </location>
</feature>
<feature type="compositionally biased region" description="Polar residues" evidence="2">
    <location>
        <begin position="612"/>
        <end position="622"/>
    </location>
</feature>
<feature type="region of interest" description="Disordered" evidence="2">
    <location>
        <begin position="1215"/>
        <end position="1235"/>
    </location>
</feature>
<evidence type="ECO:0000313" key="5">
    <source>
        <dbReference type="EMBL" id="KAG5377174.1"/>
    </source>
</evidence>
<dbReference type="SMART" id="SM00293">
    <property type="entry name" value="PWWP"/>
    <property type="match status" value="1"/>
</dbReference>
<evidence type="ECO:0008006" key="7">
    <source>
        <dbReference type="Google" id="ProtNLM"/>
    </source>
</evidence>
<dbReference type="EMBL" id="JADBGQ010000010">
    <property type="protein sequence ID" value="KAG5377174.1"/>
    <property type="molecule type" value="Genomic_DNA"/>
</dbReference>
<feature type="compositionally biased region" description="Basic and acidic residues" evidence="2">
    <location>
        <begin position="367"/>
        <end position="380"/>
    </location>
</feature>
<dbReference type="InterPro" id="IPR008942">
    <property type="entry name" value="ENTH_VHS"/>
</dbReference>
<feature type="compositionally biased region" description="Polar residues" evidence="2">
    <location>
        <begin position="990"/>
        <end position="1001"/>
    </location>
</feature>
<dbReference type="Proteomes" id="UP000823674">
    <property type="component" value="Chromosome A10"/>
</dbReference>
<dbReference type="PANTHER" id="PTHR12550">
    <property type="entry name" value="HEPATOMA-DERIVED GROWTH FACTOR-RELATED"/>
    <property type="match status" value="1"/>
</dbReference>
<dbReference type="PROSITE" id="PS50812">
    <property type="entry name" value="PWWP"/>
    <property type="match status" value="1"/>
</dbReference>
<sequence length="1499" mass="162584">MAPSRRKTGSKGIAKGELRLGDLVLAKVKGFPAWPAKIDRPEDWDHVPDPKKYFVYFFGTQEIAFVAPPDIQAFTSEAKNKLLKRCQGKTVKHFAQAVEEISAAFEKSQKRKSDNLGSEALLNAVEPRLTKAKALDETDHRDTGDDENSDKFDSRADPGFHKAVENNGAETKPCIGEEDSSPGGDGQEPGSDKRSKDEVLRAKRLPDSRAATDNNPIGPNQKLKGSKKESFDKKVVSDLNIAGCEGSKKLLKEKPSAGVSSDKHEHAVGSKNGSLGKKKRSESEFGKSASGEGESLRAAKRQRPEDAKDQKPSKSKRLRPEGKAEGSDSTGVVSIRKREIVDKEMVGYTRRHKQTVEHTKSSSFSGSRDRKGANHPERKISSSSAECVKVSAAQLPKRRRAVYIYDEDDDEESKTPVHGGDTNVRNDTSASTDGPKSAKASHDTSIKVKRFEGSEKSAETGKVPLCKHNKEASLALPDSVEGLSFSSPMGKSVTELLPENDKPILKSPKKSPKLITFKKQVKGQNKTAKVSGAGMPDSVEGLCNSSSMGNPVINLPTKNVKQVLRSPKKPPQLVSTKDQVAGQHKMGKVSGVGMSKKCQGDSSKDAVAGSDRASSSQSQATNQRRKPALGEKPKNTPKVATRSNDAGVSRDTSANLSAGMIGGNQENGNTPLISSGLPDSSSSMKVLIAAAQAKRKQAHTPTSPSVNLDNKFSGIGETHMRNNSPSMVQNVSTSAGDAMVIVTLGHEEDTTPSNHGNQSASSNQAGIEENEERRVTSGHMSVGDAVTEAAISRDAFEGMIETLSRTKESIGRATRQAIQCAKHGIASEVVELLIRKLESEPLFRRKVDLFFLVDSITQCSHSQKGIAGALYIPTVQAALPRLLGAAAPSGTGARENRHQCRKVLRLWLERKIFPDSLLRRYIGDISTSGGDATAGFTLRRPSRSERSVDDPIREMEGMLVDEYGSYASFQLPGFLSSHTFGEGEEDEDFPTTSREVENTQIEEPAHALGKLKAGDSSGDKTPCVLEAVNGVREMEDASYQPRDEEPSYDSSSDKPHCVLEVGNGVREMEEVSYQPRVEEPSYVCGTGAKEDSPTVTTATEPFPEGSPPLPHETPPSPPPLPPSPPPSSPLPPPSSPPQLPPPPPLSEQRSPPHLAPLPPPQSIATSQSSITQPSKPSYPSLPLQPGFAPPYSVLQHEYQISTQRSGVATNQLLRPSSASFGHGPGTRHLAPAPSSHFSLPSRIVELQPQRSSFPHPCPFPSQSVDAPRHMNEDPWRLPSNARRADTQHGAWIRGKNPLPGSHTVTDGFVQPPQERPPSGSMSYQPAGNNMHAGPTILGHTTSQMLPSRPDFEIDFSPFHGRHFFGGIFTSRGIKTLQAIVRILLYIVNFPDKCYHRIMFFTVYALVSNLVSTTVPITAQNHKTSNCLYLYLRRYLEKCSPISVVSAVCTEKYLSVSSLHNLGCPPWSPTRNMKHASRFTLWNPGWLSRGDESWLDQVFA</sequence>
<feature type="compositionally biased region" description="Pro residues" evidence="2">
    <location>
        <begin position="1104"/>
        <end position="1145"/>
    </location>
</feature>
<feature type="compositionally biased region" description="Basic and acidic residues" evidence="2">
    <location>
        <begin position="226"/>
        <end position="236"/>
    </location>
</feature>
<feature type="compositionally biased region" description="Basic and acidic residues" evidence="2">
    <location>
        <begin position="133"/>
        <end position="164"/>
    </location>
</feature>
<evidence type="ECO:0000259" key="3">
    <source>
        <dbReference type="PROSITE" id="PS50812"/>
    </source>
</evidence>
<evidence type="ECO:0000259" key="4">
    <source>
        <dbReference type="PROSITE" id="PS51391"/>
    </source>
</evidence>
<feature type="region of interest" description="Disordered" evidence="2">
    <location>
        <begin position="748"/>
        <end position="780"/>
    </location>
</feature>
<dbReference type="InterPro" id="IPR006569">
    <property type="entry name" value="CID_dom"/>
</dbReference>
<protein>
    <recommendedName>
        <fullName evidence="7">PWWP domain-containing protein</fullName>
    </recommendedName>
</protein>
<name>A0ABQ7KV59_BRACM</name>
<feature type="compositionally biased region" description="Basic and acidic residues" evidence="2">
    <location>
        <begin position="1041"/>
        <end position="1057"/>
    </location>
</feature>
<feature type="region of interest" description="Disordered" evidence="2">
    <location>
        <begin position="524"/>
        <end position="676"/>
    </location>
</feature>
<evidence type="ECO:0000313" key="6">
    <source>
        <dbReference type="Proteomes" id="UP000823674"/>
    </source>
</evidence>
<feature type="compositionally biased region" description="Low complexity" evidence="2">
    <location>
        <begin position="1162"/>
        <end position="1174"/>
    </location>
</feature>
<feature type="region of interest" description="Disordered" evidence="2">
    <location>
        <begin position="977"/>
        <end position="1184"/>
    </location>
</feature>
<feature type="compositionally biased region" description="Basic and acidic residues" evidence="2">
    <location>
        <begin position="190"/>
        <end position="207"/>
    </location>
</feature>
<feature type="compositionally biased region" description="Polar residues" evidence="2">
    <location>
        <begin position="664"/>
        <end position="673"/>
    </location>
</feature>
<dbReference type="Pfam" id="PF04818">
    <property type="entry name" value="CID"/>
    <property type="match status" value="1"/>
</dbReference>
<feature type="compositionally biased region" description="Polar residues" evidence="2">
    <location>
        <begin position="641"/>
        <end position="656"/>
    </location>
</feature>
<organism evidence="5 6">
    <name type="scientific">Brassica rapa subsp. trilocularis</name>
    <dbReference type="NCBI Taxonomy" id="1813537"/>
    <lineage>
        <taxon>Eukaryota</taxon>
        <taxon>Viridiplantae</taxon>
        <taxon>Streptophyta</taxon>
        <taxon>Embryophyta</taxon>
        <taxon>Tracheophyta</taxon>
        <taxon>Spermatophyta</taxon>
        <taxon>Magnoliopsida</taxon>
        <taxon>eudicotyledons</taxon>
        <taxon>Gunneridae</taxon>
        <taxon>Pentapetalae</taxon>
        <taxon>rosids</taxon>
        <taxon>malvids</taxon>
        <taxon>Brassicales</taxon>
        <taxon>Brassicaceae</taxon>
        <taxon>Brassiceae</taxon>
        <taxon>Brassica</taxon>
    </lineage>
</organism>
<dbReference type="Gene3D" id="1.25.40.90">
    <property type="match status" value="1"/>
</dbReference>
<feature type="compositionally biased region" description="Basic and acidic residues" evidence="2">
    <location>
        <begin position="440"/>
        <end position="459"/>
    </location>
</feature>
<feature type="compositionally biased region" description="Polar residues" evidence="2">
    <location>
        <begin position="423"/>
        <end position="434"/>
    </location>
</feature>
<dbReference type="SUPFAM" id="SSF63748">
    <property type="entry name" value="Tudor/PWWP/MBT"/>
    <property type="match status" value="1"/>
</dbReference>
<proteinExistence type="predicted"/>
<gene>
    <name evidence="5" type="primary">A10p035540.1_BraROA</name>
    <name evidence="5" type="ORF">IGI04_041770</name>
</gene>
<feature type="compositionally biased region" description="Basic and acidic residues" evidence="2">
    <location>
        <begin position="294"/>
        <end position="326"/>
    </location>
</feature>
<feature type="compositionally biased region" description="Polar residues" evidence="2">
    <location>
        <begin position="751"/>
        <end position="765"/>
    </location>
</feature>